<reference evidence="6 7" key="1">
    <citation type="submission" date="2017-08" db="EMBL/GenBank/DDBJ databases">
        <title>Acidophilic green algal genome provides insights into adaptation to an acidic environment.</title>
        <authorList>
            <person name="Hirooka S."/>
            <person name="Hirose Y."/>
            <person name="Kanesaki Y."/>
            <person name="Higuchi S."/>
            <person name="Fujiwara T."/>
            <person name="Onuma R."/>
            <person name="Era A."/>
            <person name="Ohbayashi R."/>
            <person name="Uzuka A."/>
            <person name="Nozaki H."/>
            <person name="Yoshikawa H."/>
            <person name="Miyagishima S.Y."/>
        </authorList>
    </citation>
    <scope>NUCLEOTIDE SEQUENCE [LARGE SCALE GENOMIC DNA]</scope>
    <source>
        <strain evidence="6 7">NIES-2499</strain>
    </source>
</reference>
<dbReference type="InterPro" id="IPR055217">
    <property type="entry name" value="TPR_EMC2"/>
</dbReference>
<dbReference type="Proteomes" id="UP000232323">
    <property type="component" value="Unassembled WGS sequence"/>
</dbReference>
<proteinExistence type="inferred from homology"/>
<accession>A0A250XMY8</accession>
<protein>
    <recommendedName>
        <fullName evidence="4">ER membrane protein complex subunit 2</fullName>
    </recommendedName>
</protein>
<keyword evidence="4" id="KW-0472">Membrane</keyword>
<keyword evidence="7" id="KW-1185">Reference proteome</keyword>
<gene>
    <name evidence="6" type="ORF">CEUSTIGMA_g11795.t1</name>
</gene>
<organism evidence="6 7">
    <name type="scientific">Chlamydomonas eustigma</name>
    <dbReference type="NCBI Taxonomy" id="1157962"/>
    <lineage>
        <taxon>Eukaryota</taxon>
        <taxon>Viridiplantae</taxon>
        <taxon>Chlorophyta</taxon>
        <taxon>core chlorophytes</taxon>
        <taxon>Chlorophyceae</taxon>
        <taxon>CS clade</taxon>
        <taxon>Chlamydomonadales</taxon>
        <taxon>Chlamydomonadaceae</taxon>
        <taxon>Chlamydomonas</taxon>
    </lineage>
</organism>
<comment type="subcellular location">
    <subcellularLocation>
        <location evidence="4">Endoplasmic reticulum membrane</location>
        <topology evidence="4">Peripheral membrane protein</topology>
        <orientation evidence="4">Cytoplasmic side</orientation>
    </subcellularLocation>
</comment>
<keyword evidence="2 3" id="KW-0802">TPR repeat</keyword>
<name>A0A250XMY8_9CHLO</name>
<dbReference type="Gene3D" id="1.25.40.10">
    <property type="entry name" value="Tetratricopeptide repeat domain"/>
    <property type="match status" value="1"/>
</dbReference>
<evidence type="ECO:0000313" key="7">
    <source>
        <dbReference type="Proteomes" id="UP000232323"/>
    </source>
</evidence>
<dbReference type="InterPro" id="IPR019734">
    <property type="entry name" value="TPR_rpt"/>
</dbReference>
<dbReference type="PROSITE" id="PS50005">
    <property type="entry name" value="TPR"/>
    <property type="match status" value="2"/>
</dbReference>
<keyword evidence="1" id="KW-0677">Repeat</keyword>
<dbReference type="GO" id="GO:0072546">
    <property type="term" value="C:EMC complex"/>
    <property type="evidence" value="ECO:0007669"/>
    <property type="project" value="UniProtKB-UniRule"/>
</dbReference>
<evidence type="ECO:0000313" key="6">
    <source>
        <dbReference type="EMBL" id="GAX84373.1"/>
    </source>
</evidence>
<evidence type="ECO:0000256" key="2">
    <source>
        <dbReference type="ARBA" id="ARBA00022803"/>
    </source>
</evidence>
<evidence type="ECO:0000256" key="4">
    <source>
        <dbReference type="RuleBase" id="RU367091"/>
    </source>
</evidence>
<dbReference type="InterPro" id="IPR039856">
    <property type="entry name" value="EMC2-like"/>
</dbReference>
<sequence>MASASELDEVELSLINCKSSVPPADLIVKYLKISRELKIRDSQVVARYGSILLRNYKNILAEEEKWLVHEQVAVASLDCGAIPFATDLIRAVARRFPESSRTRRLQGMFWEASGNPEKAIEIYQDVLTAKPSDEIAAKRLIAVEKTRGNTLAAAEALKKYLDIYSGDREAWEELAELYLELLMYKQALFCFEELLMFNPLNPQYLVAYADVLYTIGSFRLARSYYSKAVEASLGSSNRALFGILACYANITEKVSLQDSKTRAQIELPDLSAQALIKLYRQNAPDKLPLLEPMLKKLNLI</sequence>
<dbReference type="Pfam" id="PF22890">
    <property type="entry name" value="TPR_EMC2"/>
    <property type="match status" value="1"/>
</dbReference>
<dbReference type="STRING" id="1157962.A0A250XMY8"/>
<keyword evidence="4" id="KW-0256">Endoplasmic reticulum</keyword>
<comment type="function">
    <text evidence="4">Part of the endoplasmic reticulum membrane protein complex (EMC) that enables the energy-independent insertion into endoplasmic reticulum membranes of newly synthesized membrane proteins.</text>
</comment>
<dbReference type="OrthoDB" id="124397at2759"/>
<feature type="domain" description="EMC2 TPR-like" evidence="5">
    <location>
        <begin position="100"/>
        <end position="211"/>
    </location>
</feature>
<feature type="repeat" description="TPR" evidence="3">
    <location>
        <begin position="100"/>
        <end position="133"/>
    </location>
</feature>
<evidence type="ECO:0000256" key="1">
    <source>
        <dbReference type="ARBA" id="ARBA00022737"/>
    </source>
</evidence>
<comment type="subunit">
    <text evidence="4">Component of the ER membrane protein complex (EMC).</text>
</comment>
<dbReference type="PANTHER" id="PTHR12760">
    <property type="entry name" value="TETRATRICOPEPTIDE REPEAT PROTEIN"/>
    <property type="match status" value="1"/>
</dbReference>
<dbReference type="EMBL" id="BEGY01000123">
    <property type="protein sequence ID" value="GAX84373.1"/>
    <property type="molecule type" value="Genomic_DNA"/>
</dbReference>
<dbReference type="InterPro" id="IPR011990">
    <property type="entry name" value="TPR-like_helical_dom_sf"/>
</dbReference>
<dbReference type="AlphaFoldDB" id="A0A250XMY8"/>
<dbReference type="SMART" id="SM00028">
    <property type="entry name" value="TPR"/>
    <property type="match status" value="2"/>
</dbReference>
<feature type="repeat" description="TPR" evidence="3">
    <location>
        <begin position="168"/>
        <end position="201"/>
    </location>
</feature>
<dbReference type="SUPFAM" id="SSF48452">
    <property type="entry name" value="TPR-like"/>
    <property type="match status" value="1"/>
</dbReference>
<evidence type="ECO:0000256" key="3">
    <source>
        <dbReference type="PROSITE-ProRule" id="PRU00339"/>
    </source>
</evidence>
<evidence type="ECO:0000259" key="5">
    <source>
        <dbReference type="Pfam" id="PF22890"/>
    </source>
</evidence>
<comment type="caution">
    <text evidence="6">The sequence shown here is derived from an EMBL/GenBank/DDBJ whole genome shotgun (WGS) entry which is preliminary data.</text>
</comment>
<comment type="similarity">
    <text evidence="4">Belongs to the EMC2 family.</text>
</comment>